<comment type="caution">
    <text evidence="1">The sequence shown here is derived from an EMBL/GenBank/DDBJ whole genome shotgun (WGS) entry which is preliminary data.</text>
</comment>
<protein>
    <submittedName>
        <fullName evidence="1">Uncharacterized protein</fullName>
    </submittedName>
</protein>
<proteinExistence type="predicted"/>
<accession>A0A6G1DMA6</accession>
<reference evidence="1 2" key="1">
    <citation type="submission" date="2019-11" db="EMBL/GenBank/DDBJ databases">
        <title>Whole genome sequence of Oryza granulata.</title>
        <authorList>
            <person name="Li W."/>
        </authorList>
    </citation>
    <scope>NUCLEOTIDE SEQUENCE [LARGE SCALE GENOMIC DNA]</scope>
    <source>
        <strain evidence="2">cv. Menghai</strain>
        <tissue evidence="1">Leaf</tissue>
    </source>
</reference>
<keyword evidence="2" id="KW-1185">Reference proteome</keyword>
<dbReference type="Proteomes" id="UP000479710">
    <property type="component" value="Unassembled WGS sequence"/>
</dbReference>
<dbReference type="AlphaFoldDB" id="A0A6G1DMA6"/>
<organism evidence="1 2">
    <name type="scientific">Oryza meyeriana var. granulata</name>
    <dbReference type="NCBI Taxonomy" id="110450"/>
    <lineage>
        <taxon>Eukaryota</taxon>
        <taxon>Viridiplantae</taxon>
        <taxon>Streptophyta</taxon>
        <taxon>Embryophyta</taxon>
        <taxon>Tracheophyta</taxon>
        <taxon>Spermatophyta</taxon>
        <taxon>Magnoliopsida</taxon>
        <taxon>Liliopsida</taxon>
        <taxon>Poales</taxon>
        <taxon>Poaceae</taxon>
        <taxon>BOP clade</taxon>
        <taxon>Oryzoideae</taxon>
        <taxon>Oryzeae</taxon>
        <taxon>Oryzinae</taxon>
        <taxon>Oryza</taxon>
        <taxon>Oryza meyeriana</taxon>
    </lineage>
</organism>
<dbReference type="EMBL" id="SPHZ02000006">
    <property type="protein sequence ID" value="KAF0913620.1"/>
    <property type="molecule type" value="Genomic_DNA"/>
</dbReference>
<sequence length="108" mass="11912">MSQGCDTKIPLVFVCVFIDPRPSSSIPALSAGKLETSGFAKRWGIEVHFIKWCSLQNTLGVVLMFCVRLCLDRIPRHAWASNIVERIIARTCARALAPTSSTPSTHAR</sequence>
<evidence type="ECO:0000313" key="2">
    <source>
        <dbReference type="Proteomes" id="UP000479710"/>
    </source>
</evidence>
<name>A0A6G1DMA6_9ORYZ</name>
<dbReference type="OrthoDB" id="688827at2759"/>
<evidence type="ECO:0000313" key="1">
    <source>
        <dbReference type="EMBL" id="KAF0913620.1"/>
    </source>
</evidence>
<gene>
    <name evidence="1" type="ORF">E2562_023730</name>
</gene>